<name>A0A9D4U802_ADICA</name>
<dbReference type="AlphaFoldDB" id="A0A9D4U802"/>
<proteinExistence type="predicted"/>
<organism evidence="2 3">
    <name type="scientific">Adiantum capillus-veneris</name>
    <name type="common">Maidenhair fern</name>
    <dbReference type="NCBI Taxonomy" id="13818"/>
    <lineage>
        <taxon>Eukaryota</taxon>
        <taxon>Viridiplantae</taxon>
        <taxon>Streptophyta</taxon>
        <taxon>Embryophyta</taxon>
        <taxon>Tracheophyta</taxon>
        <taxon>Polypodiopsida</taxon>
        <taxon>Polypodiidae</taxon>
        <taxon>Polypodiales</taxon>
        <taxon>Pteridineae</taxon>
        <taxon>Pteridaceae</taxon>
        <taxon>Vittarioideae</taxon>
        <taxon>Adiantum</taxon>
    </lineage>
</organism>
<dbReference type="InterPro" id="IPR023213">
    <property type="entry name" value="CAT-like_dom_sf"/>
</dbReference>
<reference evidence="2" key="1">
    <citation type="submission" date="2021-01" db="EMBL/GenBank/DDBJ databases">
        <title>Adiantum capillus-veneris genome.</title>
        <authorList>
            <person name="Fang Y."/>
            <person name="Liao Q."/>
        </authorList>
    </citation>
    <scope>NUCLEOTIDE SEQUENCE</scope>
    <source>
        <strain evidence="2">H3</strain>
        <tissue evidence="2">Leaf</tissue>
    </source>
</reference>
<evidence type="ECO:0000256" key="1">
    <source>
        <dbReference type="ARBA" id="ARBA00022679"/>
    </source>
</evidence>
<dbReference type="Pfam" id="PF02458">
    <property type="entry name" value="Transferase"/>
    <property type="match status" value="1"/>
</dbReference>
<dbReference type="Gene3D" id="3.30.559.10">
    <property type="entry name" value="Chloramphenicol acetyltransferase-like domain"/>
    <property type="match status" value="2"/>
</dbReference>
<sequence length="443" mass="50263">MAETLTTLSTCIVKPSIQTTPQHMFLSAVDCFWRWFHYNQRILFFKLDQNQPLSHPDLVISHLKASLASVLVEFFPWAGRVFEQEDGRLALDCNDAGVPFIEANIEMPFSTLENNGFQYQPFFKHFAPHGDVTKWNGPDDPLLSVQVTRFLNDEGFVLGIGHSHIVADGGSLWHFMKSWGECARGLPLSMHPVHMREALRPEKLILPPPCPEEDNVNAWPSPSERAGSELVQCDFHFTSEMVKKLKDMATTSSPATGHAPFSSLQALGAHMWKHVMAATDTDKRRESIFYLLSNMRSKLEPPLPEAYFGNAIIRDGTVARKEELEQESVGAIALRIQKLIKRIDEFFFRTFYGKFEVLRFMKLFDEAEFKMVMLQVSSSPRFPVYEVDFGWGPPLCVRSPHIRGDGEMVWFCGREGGGSIDVSLALSKPVMERLVQDESLLSF</sequence>
<evidence type="ECO:0000313" key="2">
    <source>
        <dbReference type="EMBL" id="KAI5062697.1"/>
    </source>
</evidence>
<dbReference type="PANTHER" id="PTHR31896:SF76">
    <property type="entry name" value="BAHD ACYLTRANSFERASE DCR"/>
    <property type="match status" value="1"/>
</dbReference>
<dbReference type="GO" id="GO:0016740">
    <property type="term" value="F:transferase activity"/>
    <property type="evidence" value="ECO:0007669"/>
    <property type="project" value="UniProtKB-KW"/>
</dbReference>
<keyword evidence="1" id="KW-0808">Transferase</keyword>
<comment type="caution">
    <text evidence="2">The sequence shown here is derived from an EMBL/GenBank/DDBJ whole genome shotgun (WGS) entry which is preliminary data.</text>
</comment>
<gene>
    <name evidence="2" type="ORF">GOP47_0023236</name>
</gene>
<dbReference type="EMBL" id="JABFUD020000022">
    <property type="protein sequence ID" value="KAI5062697.1"/>
    <property type="molecule type" value="Genomic_DNA"/>
</dbReference>
<dbReference type="OrthoDB" id="1862401at2759"/>
<protein>
    <submittedName>
        <fullName evidence="2">Uncharacterized protein</fullName>
    </submittedName>
</protein>
<keyword evidence="3" id="KW-1185">Reference proteome</keyword>
<evidence type="ECO:0000313" key="3">
    <source>
        <dbReference type="Proteomes" id="UP000886520"/>
    </source>
</evidence>
<accession>A0A9D4U802</accession>
<dbReference type="Proteomes" id="UP000886520">
    <property type="component" value="Chromosome 22"/>
</dbReference>
<dbReference type="PANTHER" id="PTHR31896">
    <property type="entry name" value="FAMILY REGULATORY PROTEIN, PUTATIVE (AFU_ORTHOLOGUE AFUA_3G14730)-RELATED"/>
    <property type="match status" value="1"/>
</dbReference>
<dbReference type="InterPro" id="IPR051283">
    <property type="entry name" value="Sec_Metabolite_Acyltrans"/>
</dbReference>